<reference evidence="2" key="1">
    <citation type="submission" date="2014-11" db="EMBL/GenBank/DDBJ databases">
        <authorList>
            <person name="Otto D Thomas"/>
            <person name="Naeem Raeece"/>
        </authorList>
    </citation>
    <scope>NUCLEOTIDE SEQUENCE</scope>
</reference>
<accession>A0A0G4GW17</accession>
<dbReference type="AlphaFoldDB" id="A0A0G4GW17"/>
<organism evidence="2">
    <name type="scientific">Chromera velia CCMP2878</name>
    <dbReference type="NCBI Taxonomy" id="1169474"/>
    <lineage>
        <taxon>Eukaryota</taxon>
        <taxon>Sar</taxon>
        <taxon>Alveolata</taxon>
        <taxon>Colpodellida</taxon>
        <taxon>Chromeraceae</taxon>
        <taxon>Chromera</taxon>
    </lineage>
</organism>
<feature type="region of interest" description="Disordered" evidence="1">
    <location>
        <begin position="1"/>
        <end position="83"/>
    </location>
</feature>
<gene>
    <name evidence="2" type="ORF">Cvel_23631</name>
</gene>
<feature type="region of interest" description="Disordered" evidence="1">
    <location>
        <begin position="99"/>
        <end position="127"/>
    </location>
</feature>
<evidence type="ECO:0000313" key="2">
    <source>
        <dbReference type="EMBL" id="CEM35128.1"/>
    </source>
</evidence>
<feature type="region of interest" description="Disordered" evidence="1">
    <location>
        <begin position="253"/>
        <end position="325"/>
    </location>
</feature>
<dbReference type="EMBL" id="CDMZ01001610">
    <property type="protein sequence ID" value="CEM35128.1"/>
    <property type="molecule type" value="Genomic_DNA"/>
</dbReference>
<proteinExistence type="predicted"/>
<evidence type="ECO:0000256" key="1">
    <source>
        <dbReference type="SAM" id="MobiDB-lite"/>
    </source>
</evidence>
<feature type="compositionally biased region" description="Polar residues" evidence="1">
    <location>
        <begin position="294"/>
        <end position="305"/>
    </location>
</feature>
<name>A0A0G4GW17_9ALVE</name>
<protein>
    <submittedName>
        <fullName evidence="2">Uncharacterized protein</fullName>
    </submittedName>
</protein>
<dbReference type="VEuPathDB" id="CryptoDB:Cvel_23631"/>
<sequence>MASRSPRKGDVKEEGGPLSMIMTGLRRLGPLGSAGRKQNGEEEGDGFLLSCKDRHGKGRVPLHLQSKAGGSPGRGHNLPYPEDLGDGGKFLLVGRDENRKGRVPVHNQRHDRAETAPPSSHPVSEGEERGFLFSCGERRLAGRTPVHVHNKKELSGEISPHADAGVRTHHVLFTHGERRLKGRLGQEGGGVCGEASPAAGASDQKGGLKFHCSSGERRIRGRVPLQEEGEGEDHSSCYSTPCLDDKGDRFLLPCRGSEPSRTGRVPPCVQRQRRPMQRGDTDTSTQVPLDEQTEVSFHQPTLSSESEIHQPKSKPTTDLCRATQV</sequence>